<sequence length="249" mass="29012">MGKYKINSISDNGVFVVTESYKNLYNKFKSLKNSRGRIIHVIGAPGTGKSANIYAAMDELGLNVYDVEFTIKDVDSNSEEVFKEIYNFLKMNTNAKSKEEVYKNLSKFDVVLFADRFHDSHLLNDNNVGFSIWTEHAGFNSTKFYLYCIWEYINERKSFKEINIVLQTAWRVYILGKKYDIFTDLGILSRIIVAFMKILFEVVEISYSSQETLKIVKEHFDVDEKLIVQYIHKYGSKPRFICEALENNE</sequence>
<protein>
    <submittedName>
        <fullName evidence="1">Acetylxylan esterase</fullName>
    </submittedName>
</protein>
<name>A0A8T5UY59_9EURY</name>
<dbReference type="InterPro" id="IPR027417">
    <property type="entry name" value="P-loop_NTPase"/>
</dbReference>
<dbReference type="Gene3D" id="3.40.50.300">
    <property type="entry name" value="P-loop containing nucleotide triphosphate hydrolases"/>
    <property type="match status" value="1"/>
</dbReference>
<organism evidence="1 2">
    <name type="scientific">Methanobacterium spitsbergense</name>
    <dbReference type="NCBI Taxonomy" id="2874285"/>
    <lineage>
        <taxon>Archaea</taxon>
        <taxon>Methanobacteriati</taxon>
        <taxon>Methanobacteriota</taxon>
        <taxon>Methanomada group</taxon>
        <taxon>Methanobacteria</taxon>
        <taxon>Methanobacteriales</taxon>
        <taxon>Methanobacteriaceae</taxon>
        <taxon>Methanobacterium</taxon>
    </lineage>
</organism>
<keyword evidence="2" id="KW-1185">Reference proteome</keyword>
<gene>
    <name evidence="1" type="ORF">K8N75_06785</name>
</gene>
<dbReference type="Proteomes" id="UP000825933">
    <property type="component" value="Unassembled WGS sequence"/>
</dbReference>
<dbReference type="RefSeq" id="WP_223791332.1">
    <property type="nucleotide sequence ID" value="NZ_JAIOUQ010000007.1"/>
</dbReference>
<dbReference type="SUPFAM" id="SSF52540">
    <property type="entry name" value="P-loop containing nucleoside triphosphate hydrolases"/>
    <property type="match status" value="1"/>
</dbReference>
<proteinExistence type="predicted"/>
<evidence type="ECO:0000313" key="1">
    <source>
        <dbReference type="EMBL" id="MBZ2165743.1"/>
    </source>
</evidence>
<dbReference type="AlphaFoldDB" id="A0A8T5UY59"/>
<comment type="caution">
    <text evidence="1">The sequence shown here is derived from an EMBL/GenBank/DDBJ whole genome shotgun (WGS) entry which is preliminary data.</text>
</comment>
<accession>A0A8T5UY59</accession>
<dbReference type="EMBL" id="JAIOUQ010000007">
    <property type="protein sequence ID" value="MBZ2165743.1"/>
    <property type="molecule type" value="Genomic_DNA"/>
</dbReference>
<reference evidence="2" key="1">
    <citation type="journal article" date="2022" name="Microbiol. Resour. Announc.">
        <title>Draft Genome Sequence of a Methanogenic Archaeon from West Spitsbergen Permafrost.</title>
        <authorList>
            <person name="Trubitsyn V."/>
            <person name="Rivkina E."/>
            <person name="Shcherbakova V."/>
        </authorList>
    </citation>
    <scope>NUCLEOTIDE SEQUENCE [LARGE SCALE GENOMIC DNA]</scope>
    <source>
        <strain evidence="2">VT</strain>
    </source>
</reference>
<evidence type="ECO:0000313" key="2">
    <source>
        <dbReference type="Proteomes" id="UP000825933"/>
    </source>
</evidence>